<feature type="signal peptide" evidence="7">
    <location>
        <begin position="1"/>
        <end position="22"/>
    </location>
</feature>
<dbReference type="InterPro" id="IPR007863">
    <property type="entry name" value="Peptidase_M16_C"/>
</dbReference>
<gene>
    <name evidence="10" type="ORF">E6K72_02500</name>
</gene>
<evidence type="ECO:0000259" key="9">
    <source>
        <dbReference type="Pfam" id="PF05193"/>
    </source>
</evidence>
<feature type="domain" description="Peptidase M16 C-terminal" evidence="9">
    <location>
        <begin position="193"/>
        <end position="371"/>
    </location>
</feature>
<dbReference type="PANTHER" id="PTHR43690:SF17">
    <property type="entry name" value="PROTEIN YHJJ"/>
    <property type="match status" value="1"/>
</dbReference>
<dbReference type="EMBL" id="VBOS01000074">
    <property type="protein sequence ID" value="TMQ58523.1"/>
    <property type="molecule type" value="Genomic_DNA"/>
</dbReference>
<evidence type="ECO:0000256" key="4">
    <source>
        <dbReference type="ARBA" id="ARBA00022833"/>
    </source>
</evidence>
<dbReference type="InterPro" id="IPR011249">
    <property type="entry name" value="Metalloenz_LuxS/M16"/>
</dbReference>
<evidence type="ECO:0000256" key="2">
    <source>
        <dbReference type="ARBA" id="ARBA00022670"/>
    </source>
</evidence>
<evidence type="ECO:0000259" key="8">
    <source>
        <dbReference type="Pfam" id="PF00675"/>
    </source>
</evidence>
<dbReference type="GO" id="GO:0046872">
    <property type="term" value="F:metal ion binding"/>
    <property type="evidence" value="ECO:0007669"/>
    <property type="project" value="InterPro"/>
</dbReference>
<dbReference type="Pfam" id="PF00675">
    <property type="entry name" value="Peptidase_M16"/>
    <property type="match status" value="1"/>
</dbReference>
<dbReference type="Gene3D" id="3.30.830.10">
    <property type="entry name" value="Metalloenzyme, LuxS/M16 peptidase-like"/>
    <property type="match status" value="2"/>
</dbReference>
<evidence type="ECO:0000256" key="6">
    <source>
        <dbReference type="SAM" id="Coils"/>
    </source>
</evidence>
<keyword evidence="4" id="KW-0862">Zinc</keyword>
<keyword evidence="3" id="KW-0378">Hydrolase</keyword>
<evidence type="ECO:0000256" key="5">
    <source>
        <dbReference type="ARBA" id="ARBA00023049"/>
    </source>
</evidence>
<feature type="chain" id="PRO_5021869802" evidence="7">
    <location>
        <begin position="23"/>
        <end position="457"/>
    </location>
</feature>
<feature type="coiled-coil region" evidence="6">
    <location>
        <begin position="132"/>
        <end position="159"/>
    </location>
</feature>
<comment type="similarity">
    <text evidence="1">Belongs to the peptidase M16 family.</text>
</comment>
<organism evidence="10 11">
    <name type="scientific">Eiseniibacteriota bacterium</name>
    <dbReference type="NCBI Taxonomy" id="2212470"/>
    <lineage>
        <taxon>Bacteria</taxon>
        <taxon>Candidatus Eiseniibacteriota</taxon>
    </lineage>
</organism>
<feature type="domain" description="Peptidase M16 N-terminal" evidence="8">
    <location>
        <begin position="45"/>
        <end position="160"/>
    </location>
</feature>
<evidence type="ECO:0000256" key="1">
    <source>
        <dbReference type="ARBA" id="ARBA00007261"/>
    </source>
</evidence>
<evidence type="ECO:0000256" key="3">
    <source>
        <dbReference type="ARBA" id="ARBA00022801"/>
    </source>
</evidence>
<keyword evidence="2" id="KW-0645">Protease</keyword>
<dbReference type="SUPFAM" id="SSF63411">
    <property type="entry name" value="LuxS/MPP-like metallohydrolase"/>
    <property type="match status" value="2"/>
</dbReference>
<proteinExistence type="inferred from homology"/>
<evidence type="ECO:0000313" key="11">
    <source>
        <dbReference type="Proteomes" id="UP000317716"/>
    </source>
</evidence>
<evidence type="ECO:0000313" key="10">
    <source>
        <dbReference type="EMBL" id="TMQ58523.1"/>
    </source>
</evidence>
<dbReference type="InterPro" id="IPR050626">
    <property type="entry name" value="Peptidase_M16"/>
</dbReference>
<keyword evidence="7" id="KW-0732">Signal</keyword>
<protein>
    <submittedName>
        <fullName evidence="10">Insulinase family protein</fullName>
    </submittedName>
</protein>
<evidence type="ECO:0000256" key="7">
    <source>
        <dbReference type="SAM" id="SignalP"/>
    </source>
</evidence>
<dbReference type="InterPro" id="IPR011765">
    <property type="entry name" value="Pept_M16_N"/>
</dbReference>
<dbReference type="GO" id="GO:0006508">
    <property type="term" value="P:proteolysis"/>
    <property type="evidence" value="ECO:0007669"/>
    <property type="project" value="UniProtKB-KW"/>
</dbReference>
<comment type="caution">
    <text evidence="10">The sequence shown here is derived from an EMBL/GenBank/DDBJ whole genome shotgun (WGS) entry which is preliminary data.</text>
</comment>
<keyword evidence="5" id="KW-0482">Metalloprotease</keyword>
<keyword evidence="6" id="KW-0175">Coiled coil</keyword>
<dbReference type="PANTHER" id="PTHR43690">
    <property type="entry name" value="NARDILYSIN"/>
    <property type="match status" value="1"/>
</dbReference>
<dbReference type="Pfam" id="PF05193">
    <property type="entry name" value="Peptidase_M16_C"/>
    <property type="match status" value="1"/>
</dbReference>
<accession>A0A538T4G0</accession>
<dbReference type="Proteomes" id="UP000317716">
    <property type="component" value="Unassembled WGS sequence"/>
</dbReference>
<dbReference type="AlphaFoldDB" id="A0A538T4G0"/>
<reference evidence="10 11" key="1">
    <citation type="journal article" date="2019" name="Nat. Microbiol.">
        <title>Mediterranean grassland soil C-N compound turnover is dependent on rainfall and depth, and is mediated by genomically divergent microorganisms.</title>
        <authorList>
            <person name="Diamond S."/>
            <person name="Andeer P.F."/>
            <person name="Li Z."/>
            <person name="Crits-Christoph A."/>
            <person name="Burstein D."/>
            <person name="Anantharaman K."/>
            <person name="Lane K.R."/>
            <person name="Thomas B.C."/>
            <person name="Pan C."/>
            <person name="Northen T.R."/>
            <person name="Banfield J.F."/>
        </authorList>
    </citation>
    <scope>NUCLEOTIDE SEQUENCE [LARGE SCALE GENOMIC DNA]</scope>
    <source>
        <strain evidence="10">WS_2</strain>
    </source>
</reference>
<name>A0A538T4G0_UNCEI</name>
<dbReference type="GO" id="GO:0008237">
    <property type="term" value="F:metallopeptidase activity"/>
    <property type="evidence" value="ECO:0007669"/>
    <property type="project" value="UniProtKB-KW"/>
</dbReference>
<sequence>MRMHIVIAGLTGLLASAGGALSAPPPGLIDRVLANGLAVTIAPDTSLPIVSTRVWYHVGAANETKDTRGFAHLFEHLMFSGTPTHEKGAWEAHHHRFGGIENAHTSWDETTYESDIPPAGIHDVLAMEADRMVNLRLDEAALENEKKIVTEELRATIENDPYDRMLVAALKSLCGDHPYAVTPLGTKEDIAAATLDQARAFYARYYRPRNAHLVIVGPVDGPATLAEVERAFGAIRAAGETPPDVPSLWGWRFPERIALKEDLPPAEVAVLVYPLPPPDSEDDVALSLMEEILGSSQVDPFREDLVRKRRQALEAGIQVLSLRRGGVLCFYSAVLPYRREAGQFDVMNETMRTLERKEWLTDARLAGAKRKMLRAIELQRYRAADLADALAKERWWRGDAALAFTRADRLAAISRADVARVFDRYVTNAKPVAVYIQPEKVPVMLQLFGWLLPLVMR</sequence>